<dbReference type="Gene3D" id="3.30.450.20">
    <property type="entry name" value="PAS domain"/>
    <property type="match status" value="1"/>
</dbReference>
<gene>
    <name evidence="11" type="ORF">EVB02_03160</name>
</gene>
<dbReference type="NCBIfam" id="TIGR00229">
    <property type="entry name" value="sensory_box"/>
    <property type="match status" value="1"/>
</dbReference>
<dbReference type="GO" id="GO:0005524">
    <property type="term" value="F:ATP binding"/>
    <property type="evidence" value="ECO:0007669"/>
    <property type="project" value="UniProtKB-KW"/>
</dbReference>
<dbReference type="SUPFAM" id="SSF55785">
    <property type="entry name" value="PYP-like sensor domain (PAS domain)"/>
    <property type="match status" value="1"/>
</dbReference>
<accession>A0A520LKY2</accession>
<evidence type="ECO:0000256" key="3">
    <source>
        <dbReference type="ARBA" id="ARBA00022741"/>
    </source>
</evidence>
<dbReference type="InterPro" id="IPR003594">
    <property type="entry name" value="HATPase_dom"/>
</dbReference>
<feature type="transmembrane region" description="Helical" evidence="7">
    <location>
        <begin position="35"/>
        <end position="59"/>
    </location>
</feature>
<keyword evidence="7" id="KW-0472">Membrane</keyword>
<feature type="domain" description="Histidine kinase" evidence="9">
    <location>
        <begin position="250"/>
        <end position="482"/>
    </location>
</feature>
<evidence type="ECO:0000256" key="7">
    <source>
        <dbReference type="SAM" id="Phobius"/>
    </source>
</evidence>
<organism evidence="11 12">
    <name type="scientific">SAR92 clade bacterium</name>
    <dbReference type="NCBI Taxonomy" id="2315479"/>
    <lineage>
        <taxon>Bacteria</taxon>
        <taxon>Pseudomonadati</taxon>
        <taxon>Pseudomonadota</taxon>
        <taxon>Gammaproteobacteria</taxon>
        <taxon>Cellvibrionales</taxon>
        <taxon>Porticoccaceae</taxon>
        <taxon>SAR92 clade</taxon>
    </lineage>
</organism>
<dbReference type="Gene3D" id="1.10.287.130">
    <property type="match status" value="1"/>
</dbReference>
<dbReference type="PANTHER" id="PTHR43065:SF10">
    <property type="entry name" value="PEROXIDE STRESS-ACTIVATED HISTIDINE KINASE MAK3"/>
    <property type="match status" value="1"/>
</dbReference>
<keyword evidence="8" id="KW-0732">Signal</keyword>
<dbReference type="InterPro" id="IPR036890">
    <property type="entry name" value="HATPase_C_sf"/>
</dbReference>
<dbReference type="CDD" id="cd00130">
    <property type="entry name" value="PAS"/>
    <property type="match status" value="1"/>
</dbReference>
<dbReference type="PROSITE" id="PS50109">
    <property type="entry name" value="HIS_KIN"/>
    <property type="match status" value="1"/>
</dbReference>
<dbReference type="PANTHER" id="PTHR43065">
    <property type="entry name" value="SENSOR HISTIDINE KINASE"/>
    <property type="match status" value="1"/>
</dbReference>
<dbReference type="GO" id="GO:0016301">
    <property type="term" value="F:kinase activity"/>
    <property type="evidence" value="ECO:0007669"/>
    <property type="project" value="UniProtKB-KW"/>
</dbReference>
<sequence>MKYLATLIIVMYSASSIAANDIFFIFRESDGSTNWQYVANTSSSLLIIALSFALIKVVLGQRKITSFNQKLIEIKKNLELRVSERTATLQDANERLSQSNLALETEIKKHLTTTTQLKNSEAYIIEVLKSMPLMLIGLDKDNYITQWNPKAEEISGLSSGDVLGRYLWDAYPDITVSPEKIAEAQSKKATVSIKYSQKGQYHFDILIYPLRENSATGVVLLLDDITQRVNSETQLIHKDKMALMGELASTMAHDVNLPIKKMSVSVKTARSQLAKETFEKSEVMEELENSLIGAQQARSVVENLIHFSSGGTQPKAHENVTAIIDQSIELASDVLALSSGVNFHDIKITKKYKKELPEIPCYATELKQVFLSLLRNACFFMGQIDSPDYLPELRISVSTFYDDIWIKIEHNGSLMTDHEQQYLFDSFDPINQSAKNTPSKQMEGAQRLSFSYFIITEQHQGQLAVLSDNKVNTTFSLRLPKV</sequence>
<proteinExistence type="predicted"/>
<feature type="signal peptide" evidence="8">
    <location>
        <begin position="1"/>
        <end position="18"/>
    </location>
</feature>
<keyword evidence="6" id="KW-0902">Two-component regulatory system</keyword>
<dbReference type="InterPro" id="IPR000014">
    <property type="entry name" value="PAS"/>
</dbReference>
<feature type="chain" id="PRO_5022117778" evidence="8">
    <location>
        <begin position="19"/>
        <end position="482"/>
    </location>
</feature>
<keyword evidence="7" id="KW-1133">Transmembrane helix</keyword>
<keyword evidence="3" id="KW-0547">Nucleotide-binding</keyword>
<dbReference type="InterPro" id="IPR005467">
    <property type="entry name" value="His_kinase_dom"/>
</dbReference>
<name>A0A520LKY2_9GAMM</name>
<keyword evidence="1" id="KW-0597">Phosphoprotein</keyword>
<evidence type="ECO:0000256" key="2">
    <source>
        <dbReference type="ARBA" id="ARBA00022679"/>
    </source>
</evidence>
<dbReference type="PROSITE" id="PS50112">
    <property type="entry name" value="PAS"/>
    <property type="match status" value="1"/>
</dbReference>
<evidence type="ECO:0000256" key="5">
    <source>
        <dbReference type="ARBA" id="ARBA00022840"/>
    </source>
</evidence>
<dbReference type="AlphaFoldDB" id="A0A520LKY2"/>
<dbReference type="Pfam" id="PF02518">
    <property type="entry name" value="HATPase_c"/>
    <property type="match status" value="1"/>
</dbReference>
<evidence type="ECO:0000259" key="9">
    <source>
        <dbReference type="PROSITE" id="PS50109"/>
    </source>
</evidence>
<dbReference type="SMART" id="SM00091">
    <property type="entry name" value="PAS"/>
    <property type="match status" value="1"/>
</dbReference>
<protein>
    <submittedName>
        <fullName evidence="11">PAS domain S-box protein</fullName>
    </submittedName>
</protein>
<evidence type="ECO:0000313" key="12">
    <source>
        <dbReference type="Proteomes" id="UP000318148"/>
    </source>
</evidence>
<keyword evidence="5" id="KW-0067">ATP-binding</keyword>
<dbReference type="GO" id="GO:0000160">
    <property type="term" value="P:phosphorelay signal transduction system"/>
    <property type="evidence" value="ECO:0007669"/>
    <property type="project" value="UniProtKB-KW"/>
</dbReference>
<dbReference type="SUPFAM" id="SSF55874">
    <property type="entry name" value="ATPase domain of HSP90 chaperone/DNA topoisomerase II/histidine kinase"/>
    <property type="match status" value="1"/>
</dbReference>
<feature type="domain" description="PAS" evidence="10">
    <location>
        <begin position="120"/>
        <end position="165"/>
    </location>
</feature>
<evidence type="ECO:0000256" key="8">
    <source>
        <dbReference type="SAM" id="SignalP"/>
    </source>
</evidence>
<keyword evidence="2" id="KW-0808">Transferase</keyword>
<keyword evidence="4" id="KW-0418">Kinase</keyword>
<comment type="caution">
    <text evidence="11">The sequence shown here is derived from an EMBL/GenBank/DDBJ whole genome shotgun (WGS) entry which is preliminary data.</text>
</comment>
<dbReference type="InterPro" id="IPR035965">
    <property type="entry name" value="PAS-like_dom_sf"/>
</dbReference>
<dbReference type="Gene3D" id="3.30.565.10">
    <property type="entry name" value="Histidine kinase-like ATPase, C-terminal domain"/>
    <property type="match status" value="1"/>
</dbReference>
<evidence type="ECO:0000313" key="11">
    <source>
        <dbReference type="EMBL" id="RZO05762.1"/>
    </source>
</evidence>
<evidence type="ECO:0000256" key="6">
    <source>
        <dbReference type="ARBA" id="ARBA00023012"/>
    </source>
</evidence>
<dbReference type="Proteomes" id="UP000318148">
    <property type="component" value="Unassembled WGS sequence"/>
</dbReference>
<evidence type="ECO:0000259" key="10">
    <source>
        <dbReference type="PROSITE" id="PS50112"/>
    </source>
</evidence>
<dbReference type="Pfam" id="PF13426">
    <property type="entry name" value="PAS_9"/>
    <property type="match status" value="1"/>
</dbReference>
<dbReference type="EMBL" id="SHBO01000037">
    <property type="protein sequence ID" value="RZO05762.1"/>
    <property type="molecule type" value="Genomic_DNA"/>
</dbReference>
<evidence type="ECO:0000256" key="4">
    <source>
        <dbReference type="ARBA" id="ARBA00022777"/>
    </source>
</evidence>
<keyword evidence="7" id="KW-0812">Transmembrane</keyword>
<evidence type="ECO:0000256" key="1">
    <source>
        <dbReference type="ARBA" id="ARBA00022553"/>
    </source>
</evidence>
<reference evidence="11 12" key="1">
    <citation type="submission" date="2019-02" db="EMBL/GenBank/DDBJ databases">
        <title>Prokaryotic population dynamics and viral predation in marine succession experiment using metagenomics: the confinement effect.</title>
        <authorList>
            <person name="Haro-Moreno J.M."/>
            <person name="Rodriguez-Valera F."/>
            <person name="Lopez-Perez M."/>
        </authorList>
    </citation>
    <scope>NUCLEOTIDE SEQUENCE [LARGE SCALE GENOMIC DNA]</scope>
    <source>
        <strain evidence="11">MED-G169</strain>
    </source>
</reference>